<dbReference type="PANTHER" id="PTHR31348">
    <property type="entry name" value="EID1-LIKE F-BOX PROTEIN 2-RELATED"/>
    <property type="match status" value="1"/>
</dbReference>
<feature type="region of interest" description="Disordered" evidence="1">
    <location>
        <begin position="1"/>
        <end position="20"/>
    </location>
</feature>
<dbReference type="Proteomes" id="UP001154282">
    <property type="component" value="Unassembled WGS sequence"/>
</dbReference>
<sequence length="295" mass="32017">MDNNTKRVRRTSRPGSDSFGGDSGILNERVLVLVFESLKWDLHTLTAVAAVNRKLAAVAARLLWRELCLYRAPRMLATLTSGSIPSTAAPGGRIDGGWKALAKLMLFCCGYRGGGGGDGTGFPSPSNSPGHVAKASRFSKTSGRSFLAKKCRGDLLYVSDPCEHPAAEAGEDLGVYRGIFRGFMRSKTRAFLVKRGVRLEEKVRCPYCGARVWSMTAARLVPRSAARRLGSRDGGLEYFVCINGHLHGMCWLIPLSSSDEDRAEEEEDGESDGDDCEGKEENGSTSSSREDVMVK</sequence>
<gene>
    <name evidence="2" type="ORF">LITE_LOCUS47008</name>
</gene>
<feature type="compositionally biased region" description="Acidic residues" evidence="1">
    <location>
        <begin position="261"/>
        <end position="278"/>
    </location>
</feature>
<keyword evidence="3" id="KW-1185">Reference proteome</keyword>
<evidence type="ECO:0000313" key="3">
    <source>
        <dbReference type="Proteomes" id="UP001154282"/>
    </source>
</evidence>
<reference evidence="2" key="1">
    <citation type="submission" date="2022-08" db="EMBL/GenBank/DDBJ databases">
        <authorList>
            <person name="Gutierrez-Valencia J."/>
        </authorList>
    </citation>
    <scope>NUCLEOTIDE SEQUENCE</scope>
</reference>
<evidence type="ECO:0000313" key="2">
    <source>
        <dbReference type="EMBL" id="CAI0553930.1"/>
    </source>
</evidence>
<feature type="compositionally biased region" description="Basic residues" evidence="1">
    <location>
        <begin position="1"/>
        <end position="12"/>
    </location>
</feature>
<evidence type="ECO:0000256" key="1">
    <source>
        <dbReference type="SAM" id="MobiDB-lite"/>
    </source>
</evidence>
<dbReference type="AlphaFoldDB" id="A0AAV0R8E0"/>
<name>A0AAV0R8E0_9ROSI</name>
<dbReference type="EMBL" id="CAMGYJ010000010">
    <property type="protein sequence ID" value="CAI0553930.1"/>
    <property type="molecule type" value="Genomic_DNA"/>
</dbReference>
<organism evidence="2 3">
    <name type="scientific">Linum tenue</name>
    <dbReference type="NCBI Taxonomy" id="586396"/>
    <lineage>
        <taxon>Eukaryota</taxon>
        <taxon>Viridiplantae</taxon>
        <taxon>Streptophyta</taxon>
        <taxon>Embryophyta</taxon>
        <taxon>Tracheophyta</taxon>
        <taxon>Spermatophyta</taxon>
        <taxon>Magnoliopsida</taxon>
        <taxon>eudicotyledons</taxon>
        <taxon>Gunneridae</taxon>
        <taxon>Pentapetalae</taxon>
        <taxon>rosids</taxon>
        <taxon>fabids</taxon>
        <taxon>Malpighiales</taxon>
        <taxon>Linaceae</taxon>
        <taxon>Linum</taxon>
    </lineage>
</organism>
<proteinExistence type="predicted"/>
<feature type="region of interest" description="Disordered" evidence="1">
    <location>
        <begin position="259"/>
        <end position="295"/>
    </location>
</feature>
<evidence type="ECO:0008006" key="4">
    <source>
        <dbReference type="Google" id="ProtNLM"/>
    </source>
</evidence>
<dbReference type="InterPro" id="IPR040267">
    <property type="entry name" value="EID1-like"/>
</dbReference>
<comment type="caution">
    <text evidence="2">The sequence shown here is derived from an EMBL/GenBank/DDBJ whole genome shotgun (WGS) entry which is preliminary data.</text>
</comment>
<dbReference type="PANTHER" id="PTHR31348:SF3">
    <property type="entry name" value="EID1-LIKE F-BOX PROTEIN 3"/>
    <property type="match status" value="1"/>
</dbReference>
<accession>A0AAV0R8E0</accession>
<protein>
    <recommendedName>
        <fullName evidence="4">EID1-like F-box protein 3</fullName>
    </recommendedName>
</protein>